<proteinExistence type="predicted"/>
<dbReference type="SUPFAM" id="SSF50969">
    <property type="entry name" value="YVTN repeat-like/Quinoprotein amine dehydrogenase"/>
    <property type="match status" value="2"/>
</dbReference>
<dbReference type="AlphaFoldDB" id="A0A8J6TDI6"/>
<sequence>MKGTKKKILSTIAVSAMLITAVGAGNAMAGDKYEGTAYVAGMGGHFAKAVFEIDPKADTPIIMKALDKIDIGDGSTHPVHDARIDYKDRDTMYWSTYKPDADANGGYHYGKSDLKTGEVLKDVGFKMPDQVINPKAGFCASAQTKDYYMPISMNKPGYISIISKKDMELKHNVFLEGTDADIGTGYKYMHGINSPDMKEVLITLNEANVAQDNKDLGVTVGKMHMMVLDAAALEQGKVKVLRKAVADGNKKSTVSFRQYYSPDGKYIANATGDILFLVDAKTLEVVDAETMPNLNETHDAIFTPDGKYIIATSRTKSVLPGCATPEKPADGEWRMDGQLKLYDVAAKTFVGKPTSTCLACHDEELGTDEDAPHAVLCGLDVNWK</sequence>
<dbReference type="Proteomes" id="UP000614424">
    <property type="component" value="Unassembled WGS sequence"/>
</dbReference>
<evidence type="ECO:0000313" key="3">
    <source>
        <dbReference type="Proteomes" id="UP000614424"/>
    </source>
</evidence>
<name>A0A8J6TDI6_9BACT</name>
<evidence type="ECO:0000313" key="2">
    <source>
        <dbReference type="EMBL" id="MBC8318801.1"/>
    </source>
</evidence>
<evidence type="ECO:0000256" key="1">
    <source>
        <dbReference type="SAM" id="SignalP"/>
    </source>
</evidence>
<dbReference type="Gene3D" id="2.130.10.10">
    <property type="entry name" value="YVTN repeat-like/Quinoprotein amine dehydrogenase"/>
    <property type="match status" value="1"/>
</dbReference>
<dbReference type="InterPro" id="IPR015943">
    <property type="entry name" value="WD40/YVTN_repeat-like_dom_sf"/>
</dbReference>
<keyword evidence="1" id="KW-0732">Signal</keyword>
<protein>
    <recommendedName>
        <fullName evidence="4">Cytochrome c domain-containing protein</fullName>
    </recommendedName>
</protein>
<reference evidence="2 3" key="1">
    <citation type="submission" date="2020-08" db="EMBL/GenBank/DDBJ databases">
        <title>Bridging the membrane lipid divide: bacteria of the FCB group superphylum have the potential to synthesize archaeal ether lipids.</title>
        <authorList>
            <person name="Villanueva L."/>
            <person name="Von Meijenfeldt F.A.B."/>
            <person name="Westbye A.B."/>
            <person name="Yadav S."/>
            <person name="Hopmans E.C."/>
            <person name="Dutilh B.E."/>
            <person name="Sinninghe Damste J.S."/>
        </authorList>
    </citation>
    <scope>NUCLEOTIDE SEQUENCE [LARGE SCALE GENOMIC DNA]</scope>
    <source>
        <strain evidence="2">NIOZ-UU47</strain>
    </source>
</reference>
<dbReference type="InterPro" id="IPR011044">
    <property type="entry name" value="Quino_amine_DH_bsu"/>
</dbReference>
<comment type="caution">
    <text evidence="2">The sequence shown here is derived from an EMBL/GenBank/DDBJ whole genome shotgun (WGS) entry which is preliminary data.</text>
</comment>
<gene>
    <name evidence="2" type="ORF">H8E41_12930</name>
</gene>
<dbReference type="EMBL" id="JACNJZ010000187">
    <property type="protein sequence ID" value="MBC8318801.1"/>
    <property type="molecule type" value="Genomic_DNA"/>
</dbReference>
<accession>A0A8J6TDI6</accession>
<feature type="chain" id="PRO_5035296469" description="Cytochrome c domain-containing protein" evidence="1">
    <location>
        <begin position="30"/>
        <end position="384"/>
    </location>
</feature>
<evidence type="ECO:0008006" key="4">
    <source>
        <dbReference type="Google" id="ProtNLM"/>
    </source>
</evidence>
<organism evidence="2 3">
    <name type="scientific">Candidatus Desulfobia pelagia</name>
    <dbReference type="NCBI Taxonomy" id="2841692"/>
    <lineage>
        <taxon>Bacteria</taxon>
        <taxon>Pseudomonadati</taxon>
        <taxon>Thermodesulfobacteriota</taxon>
        <taxon>Desulfobulbia</taxon>
        <taxon>Desulfobulbales</taxon>
        <taxon>Desulfobulbaceae</taxon>
        <taxon>Candidatus Desulfobia</taxon>
    </lineage>
</organism>
<feature type="signal peptide" evidence="1">
    <location>
        <begin position="1"/>
        <end position="29"/>
    </location>
</feature>